<feature type="domain" description="HTH lysR-type" evidence="5">
    <location>
        <begin position="4"/>
        <end position="61"/>
    </location>
</feature>
<dbReference type="InterPro" id="IPR036388">
    <property type="entry name" value="WH-like_DNA-bd_sf"/>
</dbReference>
<dbReference type="GO" id="GO:0003700">
    <property type="term" value="F:DNA-binding transcription factor activity"/>
    <property type="evidence" value="ECO:0007669"/>
    <property type="project" value="InterPro"/>
</dbReference>
<evidence type="ECO:0000313" key="7">
    <source>
        <dbReference type="EMBL" id="SDF22904.1"/>
    </source>
</evidence>
<dbReference type="EMBL" id="WSUT01000005">
    <property type="protein sequence ID" value="MWC43924.1"/>
    <property type="molecule type" value="Genomic_DNA"/>
</dbReference>
<dbReference type="FunFam" id="1.10.10.10:FF:000001">
    <property type="entry name" value="LysR family transcriptional regulator"/>
    <property type="match status" value="1"/>
</dbReference>
<sequence length="301" mass="31822">MRLPDLEAWAIFAAVVEHRSFSAAAEAIGLSKATVSKAITRLEAQLGQSLFHRTSRRLALTEAGKPLSEHAARILAEARAAEEAAHHAASAPTGRVRLAAPMSFGVANIAPLLADFLKLHPGIEIELSLSDSRIDIVAEGFDIALRIADLPDSSLRARRLCGISTHIIASPGYLAEHGHPAHPAELGEHRLLGYSNLAGPWRFRRADGAEVSVRAEGPLSANSGDALVPAILAGLGIARLPGFIIGPYLADGRVVEILPDWAPPAIGLHLLTPPSPLRPARVEALIGYLADHVRDPCGAGR</sequence>
<dbReference type="CDD" id="cd08422">
    <property type="entry name" value="PBP2_CrgA_like"/>
    <property type="match status" value="1"/>
</dbReference>
<dbReference type="PROSITE" id="PS50931">
    <property type="entry name" value="HTH_LYSR"/>
    <property type="match status" value="1"/>
</dbReference>
<dbReference type="AlphaFoldDB" id="A0A1G7JDQ7"/>
<evidence type="ECO:0000256" key="4">
    <source>
        <dbReference type="ARBA" id="ARBA00023163"/>
    </source>
</evidence>
<dbReference type="PANTHER" id="PTHR30537:SF5">
    <property type="entry name" value="HTH-TYPE TRANSCRIPTIONAL ACTIVATOR TTDR-RELATED"/>
    <property type="match status" value="1"/>
</dbReference>
<dbReference type="Pfam" id="PF03466">
    <property type="entry name" value="LysR_substrate"/>
    <property type="match status" value="1"/>
</dbReference>
<reference evidence="7 8" key="1">
    <citation type="submission" date="2016-10" db="EMBL/GenBank/DDBJ databases">
        <authorList>
            <person name="Varghese N."/>
            <person name="Submissions S."/>
        </authorList>
    </citation>
    <scope>NUCLEOTIDE SEQUENCE [LARGE SCALE GENOMIC DNA]</scope>
    <source>
        <strain evidence="7 8">S7-754</strain>
    </source>
</reference>
<evidence type="ECO:0000256" key="2">
    <source>
        <dbReference type="ARBA" id="ARBA00023015"/>
    </source>
</evidence>
<dbReference type="Pfam" id="PF00126">
    <property type="entry name" value="HTH_1"/>
    <property type="match status" value="1"/>
</dbReference>
<dbReference type="PANTHER" id="PTHR30537">
    <property type="entry name" value="HTH-TYPE TRANSCRIPTIONAL REGULATOR"/>
    <property type="match status" value="1"/>
</dbReference>
<dbReference type="Proteomes" id="UP000323502">
    <property type="component" value="Unassembled WGS sequence"/>
</dbReference>
<dbReference type="GO" id="GO:0006351">
    <property type="term" value="P:DNA-templated transcription"/>
    <property type="evidence" value="ECO:0007669"/>
    <property type="project" value="TreeGrafter"/>
</dbReference>
<gene>
    <name evidence="6" type="ORF">GQR91_09705</name>
    <name evidence="7" type="ORF">SAMN05216557_102593</name>
</gene>
<dbReference type="PRINTS" id="PR00039">
    <property type="entry name" value="HTHLYSR"/>
</dbReference>
<dbReference type="InterPro" id="IPR005119">
    <property type="entry name" value="LysR_subst-bd"/>
</dbReference>
<dbReference type="EMBL" id="FNBI01000002">
    <property type="protein sequence ID" value="SDF22904.1"/>
    <property type="molecule type" value="Genomic_DNA"/>
</dbReference>
<proteinExistence type="inferred from homology"/>
<comment type="similarity">
    <text evidence="1">Belongs to the LysR transcriptional regulatory family.</text>
</comment>
<evidence type="ECO:0000313" key="9">
    <source>
        <dbReference type="Proteomes" id="UP000436801"/>
    </source>
</evidence>
<keyword evidence="2" id="KW-0805">Transcription regulation</keyword>
<keyword evidence="8" id="KW-1185">Reference proteome</keyword>
<organism evidence="7 8">
    <name type="scientific">Sphingomonas carotinifaciens</name>
    <dbReference type="NCBI Taxonomy" id="1166323"/>
    <lineage>
        <taxon>Bacteria</taxon>
        <taxon>Pseudomonadati</taxon>
        <taxon>Pseudomonadota</taxon>
        <taxon>Alphaproteobacteria</taxon>
        <taxon>Sphingomonadales</taxon>
        <taxon>Sphingomonadaceae</taxon>
        <taxon>Sphingomonas</taxon>
    </lineage>
</organism>
<dbReference type="SUPFAM" id="SSF53850">
    <property type="entry name" value="Periplasmic binding protein-like II"/>
    <property type="match status" value="1"/>
</dbReference>
<protein>
    <submittedName>
        <fullName evidence="7">DNA-binding transcriptional regulator, LysR family</fullName>
    </submittedName>
    <submittedName>
        <fullName evidence="6">LysR family transcriptional regulator</fullName>
    </submittedName>
</protein>
<accession>A0A1G7JDQ7</accession>
<dbReference type="Gene3D" id="1.10.10.10">
    <property type="entry name" value="Winged helix-like DNA-binding domain superfamily/Winged helix DNA-binding domain"/>
    <property type="match status" value="1"/>
</dbReference>
<reference evidence="6 9" key="2">
    <citation type="submission" date="2019-12" db="EMBL/GenBank/DDBJ databases">
        <authorList>
            <person name="Zheng J."/>
        </authorList>
    </citation>
    <scope>NUCLEOTIDE SEQUENCE [LARGE SCALE GENOMIC DNA]</scope>
    <source>
        <strain evidence="6 9">DSM 27347</strain>
    </source>
</reference>
<dbReference type="Proteomes" id="UP000436801">
    <property type="component" value="Unassembled WGS sequence"/>
</dbReference>
<keyword evidence="3 7" id="KW-0238">DNA-binding</keyword>
<dbReference type="InterPro" id="IPR000847">
    <property type="entry name" value="LysR_HTH_N"/>
</dbReference>
<evidence type="ECO:0000313" key="8">
    <source>
        <dbReference type="Proteomes" id="UP000323502"/>
    </source>
</evidence>
<dbReference type="Gene3D" id="3.40.190.290">
    <property type="match status" value="1"/>
</dbReference>
<keyword evidence="4" id="KW-0804">Transcription</keyword>
<evidence type="ECO:0000256" key="3">
    <source>
        <dbReference type="ARBA" id="ARBA00023125"/>
    </source>
</evidence>
<dbReference type="GO" id="GO:0043565">
    <property type="term" value="F:sequence-specific DNA binding"/>
    <property type="evidence" value="ECO:0007669"/>
    <property type="project" value="TreeGrafter"/>
</dbReference>
<dbReference type="InterPro" id="IPR058163">
    <property type="entry name" value="LysR-type_TF_proteobact-type"/>
</dbReference>
<dbReference type="OrthoDB" id="9812435at2"/>
<dbReference type="InterPro" id="IPR036390">
    <property type="entry name" value="WH_DNA-bd_sf"/>
</dbReference>
<dbReference type="RefSeq" id="WP_112383410.1">
    <property type="nucleotide sequence ID" value="NZ_CP178397.1"/>
</dbReference>
<evidence type="ECO:0000259" key="5">
    <source>
        <dbReference type="PROSITE" id="PS50931"/>
    </source>
</evidence>
<evidence type="ECO:0000313" key="6">
    <source>
        <dbReference type="EMBL" id="MWC43924.1"/>
    </source>
</evidence>
<name>A0A1G7JDQ7_9SPHN</name>
<dbReference type="SUPFAM" id="SSF46785">
    <property type="entry name" value="Winged helix' DNA-binding domain"/>
    <property type="match status" value="1"/>
</dbReference>
<evidence type="ECO:0000256" key="1">
    <source>
        <dbReference type="ARBA" id="ARBA00009437"/>
    </source>
</evidence>